<dbReference type="InterPro" id="IPR052026">
    <property type="entry name" value="ExeA_AAA_ATPase_DNA-bind"/>
</dbReference>
<dbReference type="InterPro" id="IPR027417">
    <property type="entry name" value="P-loop_NTPase"/>
</dbReference>
<gene>
    <name evidence="3" type="ORF">C7477_11822</name>
</gene>
<dbReference type="GO" id="GO:0016887">
    <property type="term" value="F:ATP hydrolysis activity"/>
    <property type="evidence" value="ECO:0007669"/>
    <property type="project" value="InterPro"/>
</dbReference>
<evidence type="ECO:0000259" key="1">
    <source>
        <dbReference type="Pfam" id="PF09077"/>
    </source>
</evidence>
<feature type="domain" description="ORC1/DEAH AAA+ ATPase" evidence="2">
    <location>
        <begin position="111"/>
        <end position="225"/>
    </location>
</feature>
<dbReference type="Proteomes" id="UP000247454">
    <property type="component" value="Unassembled WGS sequence"/>
</dbReference>
<dbReference type="SUPFAM" id="SSF47681">
    <property type="entry name" value="C-terminal domain of B transposition protein"/>
    <property type="match status" value="1"/>
</dbReference>
<evidence type="ECO:0000259" key="2">
    <source>
        <dbReference type="Pfam" id="PF13401"/>
    </source>
</evidence>
<evidence type="ECO:0000313" key="4">
    <source>
        <dbReference type="Proteomes" id="UP000247454"/>
    </source>
</evidence>
<protein>
    <recommendedName>
        <fullName evidence="5">DNA transposition AAA+ family ATPase</fullName>
    </recommendedName>
</protein>
<dbReference type="InterPro" id="IPR049945">
    <property type="entry name" value="AAA_22"/>
</dbReference>
<evidence type="ECO:0008006" key="5">
    <source>
        <dbReference type="Google" id="ProtNLM"/>
    </source>
</evidence>
<dbReference type="PANTHER" id="PTHR35894:SF5">
    <property type="entry name" value="MU-LIKE PROPHAGE FLUMU DNA TRANSPOSITION PROTEIN B"/>
    <property type="match status" value="1"/>
</dbReference>
<dbReference type="RefSeq" id="WP_110753208.1">
    <property type="nucleotide sequence ID" value="NZ_QJTF01000018.1"/>
</dbReference>
<dbReference type="InterPro" id="IPR036733">
    <property type="entry name" value="B_transposit_C_sf"/>
</dbReference>
<organism evidence="3 4">
    <name type="scientific">Phyllobacterium leguminum</name>
    <dbReference type="NCBI Taxonomy" id="314237"/>
    <lineage>
        <taxon>Bacteria</taxon>
        <taxon>Pseudomonadati</taxon>
        <taxon>Pseudomonadota</taxon>
        <taxon>Alphaproteobacteria</taxon>
        <taxon>Hyphomicrobiales</taxon>
        <taxon>Phyllobacteriaceae</taxon>
        <taxon>Phyllobacterium</taxon>
    </lineage>
</organism>
<dbReference type="Gene3D" id="3.40.50.300">
    <property type="entry name" value="P-loop containing nucleotide triphosphate hydrolases"/>
    <property type="match status" value="1"/>
</dbReference>
<dbReference type="PANTHER" id="PTHR35894">
    <property type="entry name" value="GENERAL SECRETION PATHWAY PROTEIN A-RELATED"/>
    <property type="match status" value="1"/>
</dbReference>
<dbReference type="EMBL" id="QJTF01000018">
    <property type="protein sequence ID" value="PYE86884.1"/>
    <property type="molecule type" value="Genomic_DNA"/>
</dbReference>
<dbReference type="InterPro" id="IPR009084">
    <property type="entry name" value="B_transpositn_C"/>
</dbReference>
<dbReference type="Gene3D" id="1.10.260.40">
    <property type="entry name" value="lambda repressor-like DNA-binding domains"/>
    <property type="match status" value="1"/>
</dbReference>
<dbReference type="AlphaFoldDB" id="A0A318SZJ9"/>
<proteinExistence type="predicted"/>
<dbReference type="GO" id="GO:0006313">
    <property type="term" value="P:DNA transposition"/>
    <property type="evidence" value="ECO:0007669"/>
    <property type="project" value="InterPro"/>
</dbReference>
<sequence length="324" mass="36036">MKNAENSIVDDVLAERTELAARVEAIMTTRAWSKAEVARRTGLGTGTFSQWLSSTYNGRYDAVNARVRQWLDNQESVDELTDSVPQSPEFLDLAFSREVISALSVAQIMPTMVMVTADAGIGKTIAATYYRETRANCHIVTMSPNSRSVHNMLNEIAAAVGVEERSPARLLRALTRRLARIGDGTLLIVDEAQNLSDEAINQLRHFVDVPECRCGVALLGNRETYARFRTWSSGERYGQLRRRIFKRIRRDKPNPADLTAFIAAWGITDPKQMEFLTGVGMKPGALGQVDMTVKLARMAAQGAQRDMTLNDLRAAWANRDVETA</sequence>
<evidence type="ECO:0000313" key="3">
    <source>
        <dbReference type="EMBL" id="PYE86884.1"/>
    </source>
</evidence>
<reference evidence="3 4" key="1">
    <citation type="submission" date="2018-06" db="EMBL/GenBank/DDBJ databases">
        <title>Genomic Encyclopedia of Type Strains, Phase III (KMG-III): the genomes of soil and plant-associated and newly described type strains.</title>
        <authorList>
            <person name="Whitman W."/>
        </authorList>
    </citation>
    <scope>NUCLEOTIDE SEQUENCE [LARGE SCALE GENOMIC DNA]</scope>
    <source>
        <strain evidence="3 4">ORS 1419</strain>
    </source>
</reference>
<name>A0A318SZJ9_9HYPH</name>
<keyword evidence="4" id="KW-1185">Reference proteome</keyword>
<dbReference type="GO" id="GO:0003677">
    <property type="term" value="F:DNA binding"/>
    <property type="evidence" value="ECO:0007669"/>
    <property type="project" value="InterPro"/>
</dbReference>
<dbReference type="SUPFAM" id="SSF52540">
    <property type="entry name" value="P-loop containing nucleoside triphosphate hydrolases"/>
    <property type="match status" value="1"/>
</dbReference>
<dbReference type="Gene3D" id="1.10.1180.10">
    <property type="entry name" value="B transposition protein, C-terminal domain"/>
    <property type="match status" value="1"/>
</dbReference>
<comment type="caution">
    <text evidence="3">The sequence shown here is derived from an EMBL/GenBank/DDBJ whole genome shotgun (WGS) entry which is preliminary data.</text>
</comment>
<dbReference type="OrthoDB" id="8456465at2"/>
<feature type="domain" description="B transposition protein C-terminal" evidence="1">
    <location>
        <begin position="243"/>
        <end position="317"/>
    </location>
</feature>
<accession>A0A318SZJ9</accession>
<dbReference type="Pfam" id="PF13401">
    <property type="entry name" value="AAA_22"/>
    <property type="match status" value="1"/>
</dbReference>
<dbReference type="InterPro" id="IPR010982">
    <property type="entry name" value="Lambda_DNA-bd_dom_sf"/>
</dbReference>
<dbReference type="Pfam" id="PF09077">
    <property type="entry name" value="Phage-MuB_C"/>
    <property type="match status" value="1"/>
</dbReference>